<evidence type="ECO:0000313" key="1">
    <source>
        <dbReference type="EMBL" id="KAK1150519.1"/>
    </source>
</evidence>
<reference evidence="1" key="1">
    <citation type="submission" date="2022-02" db="EMBL/GenBank/DDBJ databases">
        <title>Atlantic sturgeon de novo genome assembly.</title>
        <authorList>
            <person name="Stock M."/>
            <person name="Klopp C."/>
            <person name="Guiguen Y."/>
            <person name="Cabau C."/>
            <person name="Parinello H."/>
            <person name="Santidrian Yebra-Pimentel E."/>
            <person name="Kuhl H."/>
            <person name="Dirks R.P."/>
            <person name="Guessner J."/>
            <person name="Wuertz S."/>
            <person name="Du K."/>
            <person name="Schartl M."/>
        </authorList>
    </citation>
    <scope>NUCLEOTIDE SEQUENCE</scope>
    <source>
        <strain evidence="1">STURGEONOMICS-FGT-2020</strain>
        <tissue evidence="1">Whole blood</tissue>
    </source>
</reference>
<dbReference type="AlphaFoldDB" id="A0AAD8CG04"/>
<comment type="caution">
    <text evidence="1">The sequence shown here is derived from an EMBL/GenBank/DDBJ whole genome shotgun (WGS) entry which is preliminary data.</text>
</comment>
<evidence type="ECO:0000313" key="2">
    <source>
        <dbReference type="Proteomes" id="UP001230051"/>
    </source>
</evidence>
<dbReference type="EMBL" id="JAGXEW010000058">
    <property type="protein sequence ID" value="KAK1150519.1"/>
    <property type="molecule type" value="Genomic_DNA"/>
</dbReference>
<gene>
    <name evidence="1" type="ORF">AOXY_G33764</name>
</gene>
<keyword evidence="2" id="KW-1185">Reference proteome</keyword>
<sequence length="161" mass="17785">LAGEGGAVQLPQTVKCKAFKRIRGKDHYCEKPPCTNGINISKGATFEACHSEADEEPKWPYSNCAETESLSKILNADPALREQVLKNNKTAEPDLEGSTVWSNATSRLLSSHTASYYVRNGNDILIFLPLTHPTPPLRVPFSSTLPVRQVSEPKIKLMCFE</sequence>
<feature type="non-terminal residue" evidence="1">
    <location>
        <position position="1"/>
    </location>
</feature>
<name>A0AAD8CG04_ACIOX</name>
<organism evidence="1 2">
    <name type="scientific">Acipenser oxyrinchus oxyrinchus</name>
    <dbReference type="NCBI Taxonomy" id="40147"/>
    <lineage>
        <taxon>Eukaryota</taxon>
        <taxon>Metazoa</taxon>
        <taxon>Chordata</taxon>
        <taxon>Craniata</taxon>
        <taxon>Vertebrata</taxon>
        <taxon>Euteleostomi</taxon>
        <taxon>Actinopterygii</taxon>
        <taxon>Chondrostei</taxon>
        <taxon>Acipenseriformes</taxon>
        <taxon>Acipenseridae</taxon>
        <taxon>Acipenser</taxon>
    </lineage>
</organism>
<dbReference type="Proteomes" id="UP001230051">
    <property type="component" value="Unassembled WGS sequence"/>
</dbReference>
<accession>A0AAD8CG04</accession>
<protein>
    <submittedName>
        <fullName evidence="1">Uncharacterized protein</fullName>
    </submittedName>
</protein>
<proteinExistence type="predicted"/>